<dbReference type="EMBL" id="JAVDXO010000004">
    <property type="protein sequence ID" value="MDR7306813.1"/>
    <property type="molecule type" value="Genomic_DNA"/>
</dbReference>
<gene>
    <name evidence="9" type="ORF">J2X15_002099</name>
</gene>
<feature type="transmembrane region" description="Helical" evidence="7">
    <location>
        <begin position="24"/>
        <end position="46"/>
    </location>
</feature>
<evidence type="ECO:0000256" key="5">
    <source>
        <dbReference type="ARBA" id="ARBA00023004"/>
    </source>
</evidence>
<keyword evidence="7" id="KW-0472">Membrane</keyword>
<evidence type="ECO:0000256" key="2">
    <source>
        <dbReference type="ARBA" id="ARBA00022617"/>
    </source>
</evidence>
<keyword evidence="7" id="KW-0812">Transmembrane</keyword>
<evidence type="ECO:0000256" key="4">
    <source>
        <dbReference type="ARBA" id="ARBA00022982"/>
    </source>
</evidence>
<evidence type="ECO:0000256" key="7">
    <source>
        <dbReference type="SAM" id="Phobius"/>
    </source>
</evidence>
<dbReference type="InterPro" id="IPR009056">
    <property type="entry name" value="Cyt_c-like_dom"/>
</dbReference>
<sequence>MSDNSHATAHDEAHTGPIKTPKQLLLAAFFSFVIPIFVIIGLVSYVTSDYKPAAGTVSVEKSTAERIQKVGMVEIRDANREMKTGEQVFKAQCSACHATGAAGSPKFGDAAAWGPRIKTGFEALLNSALKGKGAMGAQGGGDFDNLEVARAVVYMANAGGAKFDEPKKPAAPEAAK</sequence>
<dbReference type="SUPFAM" id="SSF46626">
    <property type="entry name" value="Cytochrome c"/>
    <property type="match status" value="1"/>
</dbReference>
<dbReference type="Pfam" id="PF13442">
    <property type="entry name" value="Cytochrome_CBB3"/>
    <property type="match status" value="1"/>
</dbReference>
<evidence type="ECO:0000313" key="9">
    <source>
        <dbReference type="EMBL" id="MDR7306813.1"/>
    </source>
</evidence>
<dbReference type="Gene3D" id="1.10.760.10">
    <property type="entry name" value="Cytochrome c-like domain"/>
    <property type="match status" value="1"/>
</dbReference>
<dbReference type="InterPro" id="IPR002323">
    <property type="entry name" value="Cyt_CIE"/>
</dbReference>
<dbReference type="Proteomes" id="UP001268089">
    <property type="component" value="Unassembled WGS sequence"/>
</dbReference>
<evidence type="ECO:0000259" key="8">
    <source>
        <dbReference type="PROSITE" id="PS51007"/>
    </source>
</evidence>
<comment type="caution">
    <text evidence="9">The sequence shown here is derived from an EMBL/GenBank/DDBJ whole genome shotgun (WGS) entry which is preliminary data.</text>
</comment>
<keyword evidence="7" id="KW-1133">Transmembrane helix</keyword>
<keyword evidence="3 6" id="KW-0479">Metal-binding</keyword>
<keyword evidence="4" id="KW-0249">Electron transport</keyword>
<feature type="domain" description="Cytochrome c" evidence="8">
    <location>
        <begin position="80"/>
        <end position="159"/>
    </location>
</feature>
<organism evidence="9 10">
    <name type="scientific">Rhodoferax saidenbachensis</name>
    <dbReference type="NCBI Taxonomy" id="1484693"/>
    <lineage>
        <taxon>Bacteria</taxon>
        <taxon>Pseudomonadati</taxon>
        <taxon>Pseudomonadota</taxon>
        <taxon>Betaproteobacteria</taxon>
        <taxon>Burkholderiales</taxon>
        <taxon>Comamonadaceae</taxon>
        <taxon>Rhodoferax</taxon>
    </lineage>
</organism>
<keyword evidence="10" id="KW-1185">Reference proteome</keyword>
<dbReference type="PRINTS" id="PR00607">
    <property type="entry name" value="CYTCHROMECIE"/>
</dbReference>
<dbReference type="PANTHER" id="PTHR40942">
    <property type="match status" value="1"/>
</dbReference>
<name>A0ABU1ZN65_9BURK</name>
<dbReference type="PROSITE" id="PS51007">
    <property type="entry name" value="CYTC"/>
    <property type="match status" value="1"/>
</dbReference>
<keyword evidence="5 6" id="KW-0408">Iron</keyword>
<evidence type="ECO:0000313" key="10">
    <source>
        <dbReference type="Proteomes" id="UP001268089"/>
    </source>
</evidence>
<evidence type="ECO:0000256" key="3">
    <source>
        <dbReference type="ARBA" id="ARBA00022723"/>
    </source>
</evidence>
<proteinExistence type="predicted"/>
<reference evidence="9 10" key="1">
    <citation type="submission" date="2023-07" db="EMBL/GenBank/DDBJ databases">
        <title>Sorghum-associated microbial communities from plants grown in Nebraska, USA.</title>
        <authorList>
            <person name="Schachtman D."/>
        </authorList>
    </citation>
    <scope>NUCLEOTIDE SEQUENCE [LARGE SCALE GENOMIC DNA]</scope>
    <source>
        <strain evidence="9 10">BE308</strain>
    </source>
</reference>
<evidence type="ECO:0000256" key="6">
    <source>
        <dbReference type="PROSITE-ProRule" id="PRU00433"/>
    </source>
</evidence>
<accession>A0ABU1ZN65</accession>
<dbReference type="PANTHER" id="PTHR40942:SF4">
    <property type="entry name" value="CYTOCHROME C5"/>
    <property type="match status" value="1"/>
</dbReference>
<dbReference type="InterPro" id="IPR036909">
    <property type="entry name" value="Cyt_c-like_dom_sf"/>
</dbReference>
<evidence type="ECO:0000256" key="1">
    <source>
        <dbReference type="ARBA" id="ARBA00022448"/>
    </source>
</evidence>
<dbReference type="RefSeq" id="WP_310342354.1">
    <property type="nucleotide sequence ID" value="NZ_JAVDXO010000004.1"/>
</dbReference>
<protein>
    <submittedName>
        <fullName evidence="9">Cytochrome c5</fullName>
    </submittedName>
</protein>
<keyword evidence="2 6" id="KW-0349">Heme</keyword>
<keyword evidence="1" id="KW-0813">Transport</keyword>